<dbReference type="Proteomes" id="UP000663832">
    <property type="component" value="Unassembled WGS sequence"/>
</dbReference>
<evidence type="ECO:0000313" key="1">
    <source>
        <dbReference type="EMBL" id="CAF1267495.1"/>
    </source>
</evidence>
<dbReference type="EMBL" id="CAJNOM010001754">
    <property type="protein sequence ID" value="CAF1618134.1"/>
    <property type="molecule type" value="Genomic_DNA"/>
</dbReference>
<dbReference type="EMBL" id="CAJNOI010001268">
    <property type="protein sequence ID" value="CAF1399479.1"/>
    <property type="molecule type" value="Genomic_DNA"/>
</dbReference>
<evidence type="ECO:0000313" key="4">
    <source>
        <dbReference type="EMBL" id="CAF1412792.1"/>
    </source>
</evidence>
<dbReference type="EMBL" id="CAJNOM010001753">
    <property type="protein sequence ID" value="CAF1618112.1"/>
    <property type="molecule type" value="Genomic_DNA"/>
</dbReference>
<comment type="caution">
    <text evidence="1">The sequence shown here is derived from an EMBL/GenBank/DDBJ whole genome shotgun (WGS) entry which is preliminary data.</text>
</comment>
<dbReference type="OrthoDB" id="504170at2759"/>
<proteinExistence type="predicted"/>
<dbReference type="AlphaFoldDB" id="A0A815BH71"/>
<dbReference type="EMBL" id="CAJNOM010000461">
    <property type="protein sequence ID" value="CAF1450838.1"/>
    <property type="molecule type" value="Genomic_DNA"/>
</dbReference>
<evidence type="ECO:0000313" key="8">
    <source>
        <dbReference type="Proteomes" id="UP000663832"/>
    </source>
</evidence>
<dbReference type="EMBL" id="CAJNOI010001428">
    <property type="protein sequence ID" value="CAF1412792.1"/>
    <property type="molecule type" value="Genomic_DNA"/>
</dbReference>
<evidence type="ECO:0000313" key="6">
    <source>
        <dbReference type="EMBL" id="CAF1618112.1"/>
    </source>
</evidence>
<evidence type="ECO:0000313" key="7">
    <source>
        <dbReference type="EMBL" id="CAF1618134.1"/>
    </source>
</evidence>
<evidence type="ECO:0000313" key="2">
    <source>
        <dbReference type="EMBL" id="CAF1399479.1"/>
    </source>
</evidence>
<protein>
    <submittedName>
        <fullName evidence="1">Uncharacterized protein</fullName>
    </submittedName>
</protein>
<dbReference type="EMBL" id="CAJNOM010000236">
    <property type="protein sequence ID" value="CAF1267495.1"/>
    <property type="molecule type" value="Genomic_DNA"/>
</dbReference>
<dbReference type="Proteomes" id="UP000663877">
    <property type="component" value="Unassembled WGS sequence"/>
</dbReference>
<dbReference type="EMBL" id="CAJNOI010001427">
    <property type="protein sequence ID" value="CAF1412738.1"/>
    <property type="molecule type" value="Genomic_DNA"/>
</dbReference>
<gene>
    <name evidence="2" type="ORF">BJG266_LOCUS37572</name>
    <name evidence="3" type="ORF">BJG266_LOCUS38303</name>
    <name evidence="4" type="ORF">BJG266_LOCUS38306</name>
    <name evidence="1" type="ORF">QVE165_LOCUS29401</name>
    <name evidence="5" type="ORF">QVE165_LOCUS40273</name>
    <name evidence="6" type="ORF">QVE165_LOCUS55181</name>
    <name evidence="7" type="ORF">QVE165_LOCUS55184</name>
</gene>
<evidence type="ECO:0000313" key="3">
    <source>
        <dbReference type="EMBL" id="CAF1412738.1"/>
    </source>
</evidence>
<evidence type="ECO:0000313" key="5">
    <source>
        <dbReference type="EMBL" id="CAF1450838.1"/>
    </source>
</evidence>
<accession>A0A815BH71</accession>
<name>A0A815BH71_9BILA</name>
<keyword evidence="8" id="KW-1185">Reference proteome</keyword>
<organism evidence="1 8">
    <name type="scientific">Adineta steineri</name>
    <dbReference type="NCBI Taxonomy" id="433720"/>
    <lineage>
        <taxon>Eukaryota</taxon>
        <taxon>Metazoa</taxon>
        <taxon>Spiralia</taxon>
        <taxon>Gnathifera</taxon>
        <taxon>Rotifera</taxon>
        <taxon>Eurotatoria</taxon>
        <taxon>Bdelloidea</taxon>
        <taxon>Adinetida</taxon>
        <taxon>Adinetidae</taxon>
        <taxon>Adineta</taxon>
    </lineage>
</organism>
<reference evidence="1" key="1">
    <citation type="submission" date="2021-02" db="EMBL/GenBank/DDBJ databases">
        <authorList>
            <person name="Nowell W R."/>
        </authorList>
    </citation>
    <scope>NUCLEOTIDE SEQUENCE</scope>
</reference>
<sequence>MGARYKQEILSEGNIHTIFLEIAQLTAKDSDAYKVTTNIQLNIEAIDFKLPEGITPSFLNKPSINPSWLSWGPRGPISHIFVQKYIKVFCV</sequence>